<dbReference type="EMBL" id="QNRQ01000002">
    <property type="protein sequence ID" value="RBP41953.1"/>
    <property type="molecule type" value="Genomic_DNA"/>
</dbReference>
<feature type="transmembrane region" description="Helical" evidence="6">
    <location>
        <begin position="61"/>
        <end position="87"/>
    </location>
</feature>
<keyword evidence="5 6" id="KW-0472">Membrane</keyword>
<dbReference type="AlphaFoldDB" id="A0A366HH19"/>
<dbReference type="InterPro" id="IPR043428">
    <property type="entry name" value="LivM-like"/>
</dbReference>
<feature type="transmembrane region" description="Helical" evidence="6">
    <location>
        <begin position="184"/>
        <end position="202"/>
    </location>
</feature>
<evidence type="ECO:0000256" key="2">
    <source>
        <dbReference type="ARBA" id="ARBA00022475"/>
    </source>
</evidence>
<proteinExistence type="predicted"/>
<dbReference type="PANTHER" id="PTHR30482:SF17">
    <property type="entry name" value="ABC TRANSPORTER ATP-BINDING PROTEIN"/>
    <property type="match status" value="1"/>
</dbReference>
<keyword evidence="8" id="KW-1185">Reference proteome</keyword>
<dbReference type="Proteomes" id="UP000253628">
    <property type="component" value="Unassembled WGS sequence"/>
</dbReference>
<dbReference type="Pfam" id="PF02653">
    <property type="entry name" value="BPD_transp_2"/>
    <property type="match status" value="1"/>
</dbReference>
<evidence type="ECO:0000256" key="4">
    <source>
        <dbReference type="ARBA" id="ARBA00022989"/>
    </source>
</evidence>
<comment type="subcellular location">
    <subcellularLocation>
        <location evidence="1">Cell membrane</location>
        <topology evidence="1">Multi-pass membrane protein</topology>
    </subcellularLocation>
</comment>
<feature type="transmembrane region" description="Helical" evidence="6">
    <location>
        <begin position="30"/>
        <end position="49"/>
    </location>
</feature>
<feature type="transmembrane region" description="Helical" evidence="6">
    <location>
        <begin position="310"/>
        <end position="332"/>
    </location>
</feature>
<feature type="transmembrane region" description="Helical" evidence="6">
    <location>
        <begin position="236"/>
        <end position="253"/>
    </location>
</feature>
<evidence type="ECO:0000256" key="6">
    <source>
        <dbReference type="SAM" id="Phobius"/>
    </source>
</evidence>
<evidence type="ECO:0000256" key="3">
    <source>
        <dbReference type="ARBA" id="ARBA00022692"/>
    </source>
</evidence>
<evidence type="ECO:0000313" key="7">
    <source>
        <dbReference type="EMBL" id="RBP41953.1"/>
    </source>
</evidence>
<dbReference type="RefSeq" id="WP_218951383.1">
    <property type="nucleotide sequence ID" value="NZ_JACCEU010000002.1"/>
</dbReference>
<evidence type="ECO:0000313" key="8">
    <source>
        <dbReference type="Proteomes" id="UP000253628"/>
    </source>
</evidence>
<keyword evidence="2" id="KW-1003">Cell membrane</keyword>
<reference evidence="7 8" key="1">
    <citation type="submission" date="2018-06" db="EMBL/GenBank/DDBJ databases">
        <title>Genomic Encyclopedia of Type Strains, Phase IV (KMG-IV): sequencing the most valuable type-strain genomes for metagenomic binning, comparative biology and taxonomic classification.</title>
        <authorList>
            <person name="Goeker M."/>
        </authorList>
    </citation>
    <scope>NUCLEOTIDE SEQUENCE [LARGE SCALE GENOMIC DNA]</scope>
    <source>
        <strain evidence="7 8">DSM 25520</strain>
    </source>
</reference>
<keyword evidence="4 6" id="KW-1133">Transmembrane helix</keyword>
<gene>
    <name evidence="7" type="ORF">DFR37_102333</name>
</gene>
<comment type="caution">
    <text evidence="7">The sequence shown here is derived from an EMBL/GenBank/DDBJ whole genome shotgun (WGS) entry which is preliminary data.</text>
</comment>
<evidence type="ECO:0000256" key="5">
    <source>
        <dbReference type="ARBA" id="ARBA00023136"/>
    </source>
</evidence>
<dbReference type="GO" id="GO:0005886">
    <property type="term" value="C:plasma membrane"/>
    <property type="evidence" value="ECO:0007669"/>
    <property type="project" value="UniProtKB-SubCell"/>
</dbReference>
<dbReference type="PANTHER" id="PTHR30482">
    <property type="entry name" value="HIGH-AFFINITY BRANCHED-CHAIN AMINO ACID TRANSPORT SYSTEM PERMEASE"/>
    <property type="match status" value="1"/>
</dbReference>
<name>A0A366HH19_9BURK</name>
<evidence type="ECO:0000256" key="1">
    <source>
        <dbReference type="ARBA" id="ARBA00004651"/>
    </source>
</evidence>
<organism evidence="7 8">
    <name type="scientific">Eoetvoesiella caeni</name>
    <dbReference type="NCBI Taxonomy" id="645616"/>
    <lineage>
        <taxon>Bacteria</taxon>
        <taxon>Pseudomonadati</taxon>
        <taxon>Pseudomonadota</taxon>
        <taxon>Betaproteobacteria</taxon>
        <taxon>Burkholderiales</taxon>
        <taxon>Alcaligenaceae</taxon>
        <taxon>Eoetvoesiella</taxon>
    </lineage>
</organism>
<sequence length="347" mass="37252">MRSTSSVTLGYLPSSSGFQREDLARNVLRYFAYVFVILALVFAVIAQAYGDVFFFRLATEALIYGGFAMGVDLLLGFGGLLSLGHALFFGLGAYTSAVVLKEVAPSFWLALAVTLCVGTLVGVVAGAIAIRARGVYFALITFGMAEVLAKAVFNTQELGGSDGIIGVPIIKANFLLFSVDTSNAAHFFLLVLVVIMAFYFALEALLRTPFGRLVVAIKANEDRVPFLGFNSQRYKLGVFVIAANVTALSGALYPMLRGFVSPELLYFHSSGNAVITVILGGVGTLIGPLYGSVILTALKSIVGSFTEHHLIVIGLLFMCLVMFFPKGVIGALKTQVEPWLLRRKEQS</sequence>
<dbReference type="GO" id="GO:0015658">
    <property type="term" value="F:branched-chain amino acid transmembrane transporter activity"/>
    <property type="evidence" value="ECO:0007669"/>
    <property type="project" value="InterPro"/>
</dbReference>
<keyword evidence="3 6" id="KW-0812">Transmembrane</keyword>
<feature type="transmembrane region" description="Helical" evidence="6">
    <location>
        <begin position="273"/>
        <end position="298"/>
    </location>
</feature>
<dbReference type="CDD" id="cd06581">
    <property type="entry name" value="TM_PBP1_LivM_like"/>
    <property type="match status" value="1"/>
</dbReference>
<dbReference type="InterPro" id="IPR001851">
    <property type="entry name" value="ABC_transp_permease"/>
</dbReference>
<protein>
    <submittedName>
        <fullName evidence="7">Amino acid/amide ABC transporter membrane protein 2 (HAAT family)</fullName>
    </submittedName>
</protein>
<accession>A0A366HH19</accession>
<feature type="transmembrane region" description="Helical" evidence="6">
    <location>
        <begin position="107"/>
        <end position="128"/>
    </location>
</feature>